<organism evidence="2 3">
    <name type="scientific">Gnomoniopsis smithogilvyi</name>
    <dbReference type="NCBI Taxonomy" id="1191159"/>
    <lineage>
        <taxon>Eukaryota</taxon>
        <taxon>Fungi</taxon>
        <taxon>Dikarya</taxon>
        <taxon>Ascomycota</taxon>
        <taxon>Pezizomycotina</taxon>
        <taxon>Sordariomycetes</taxon>
        <taxon>Sordariomycetidae</taxon>
        <taxon>Diaporthales</taxon>
        <taxon>Gnomoniaceae</taxon>
        <taxon>Gnomoniopsis</taxon>
    </lineage>
</organism>
<reference evidence="2" key="1">
    <citation type="submission" date="2022-10" db="EMBL/GenBank/DDBJ databases">
        <title>Tapping the CABI collections for fungal endophytes: first genome assemblies for Collariella, Neodidymelliopsis, Ascochyta clinopodiicola, Didymella pomorum, Didymosphaeria variabile, Neocosmospora piperis and Neocucurbitaria cava.</title>
        <authorList>
            <person name="Hill R."/>
        </authorList>
    </citation>
    <scope>NUCLEOTIDE SEQUENCE</scope>
    <source>
        <strain evidence="2">IMI 355082</strain>
    </source>
</reference>
<dbReference type="EMBL" id="JAPEVB010000003">
    <property type="protein sequence ID" value="KAJ4392299.1"/>
    <property type="molecule type" value="Genomic_DNA"/>
</dbReference>
<feature type="chain" id="PRO_5040876691" evidence="1">
    <location>
        <begin position="18"/>
        <end position="178"/>
    </location>
</feature>
<evidence type="ECO:0000256" key="1">
    <source>
        <dbReference type="SAM" id="SignalP"/>
    </source>
</evidence>
<dbReference type="OrthoDB" id="5230873at2759"/>
<gene>
    <name evidence="2" type="ORF">N0V93_005924</name>
</gene>
<dbReference type="AlphaFoldDB" id="A0A9W9CYH7"/>
<sequence length="178" mass="18556">MHLSTFLSVFALSGAQAFPGHLFSKRSSATDATLYAYGTNISGLPILYNADNGGLYISATNATIDGLQSITWDIPSITEASTTTCTASMGNGTSPGGMHLNTTESGLTPVSIAPNATSGITLYGTLLVYLSDSDFESKFWAQGAQINGEDAYMVTWNEENASENGMTSLSIKTAAPSS</sequence>
<evidence type="ECO:0000313" key="3">
    <source>
        <dbReference type="Proteomes" id="UP001140453"/>
    </source>
</evidence>
<proteinExistence type="predicted"/>
<dbReference type="Proteomes" id="UP001140453">
    <property type="component" value="Unassembled WGS sequence"/>
</dbReference>
<keyword evidence="1" id="KW-0732">Signal</keyword>
<protein>
    <submittedName>
        <fullName evidence="2">Uncharacterized protein</fullName>
    </submittedName>
</protein>
<keyword evidence="3" id="KW-1185">Reference proteome</keyword>
<feature type="signal peptide" evidence="1">
    <location>
        <begin position="1"/>
        <end position="17"/>
    </location>
</feature>
<comment type="caution">
    <text evidence="2">The sequence shown here is derived from an EMBL/GenBank/DDBJ whole genome shotgun (WGS) entry which is preliminary data.</text>
</comment>
<name>A0A9W9CYH7_9PEZI</name>
<accession>A0A9W9CYH7</accession>
<evidence type="ECO:0000313" key="2">
    <source>
        <dbReference type="EMBL" id="KAJ4392299.1"/>
    </source>
</evidence>